<dbReference type="AlphaFoldDB" id="A0A9D4MHH6"/>
<reference evidence="15" key="2">
    <citation type="submission" date="2020-11" db="EMBL/GenBank/DDBJ databases">
        <authorList>
            <person name="McCartney M.A."/>
            <person name="Auch B."/>
            <person name="Kono T."/>
            <person name="Mallez S."/>
            <person name="Becker A."/>
            <person name="Gohl D.M."/>
            <person name="Silverstein K.A.T."/>
            <person name="Koren S."/>
            <person name="Bechman K.B."/>
            <person name="Herman A."/>
            <person name="Abrahante J.E."/>
            <person name="Garbe J."/>
        </authorList>
    </citation>
    <scope>NUCLEOTIDE SEQUENCE</scope>
    <source>
        <strain evidence="15">Duluth1</strain>
        <tissue evidence="15">Whole animal</tissue>
    </source>
</reference>
<dbReference type="SMART" id="SM00225">
    <property type="entry name" value="BTB"/>
    <property type="match status" value="1"/>
</dbReference>
<feature type="transmembrane region" description="Helical" evidence="13">
    <location>
        <begin position="463"/>
        <end position="484"/>
    </location>
</feature>
<evidence type="ECO:0000256" key="11">
    <source>
        <dbReference type="ARBA" id="ARBA00023303"/>
    </source>
</evidence>
<dbReference type="InterPro" id="IPR028325">
    <property type="entry name" value="VG_K_chnl"/>
</dbReference>
<dbReference type="InterPro" id="IPR000210">
    <property type="entry name" value="BTB/POZ_dom"/>
</dbReference>
<comment type="subcellular location">
    <subcellularLocation>
        <location evidence="1">Membrane</location>
        <topology evidence="1">Multi-pass membrane protein</topology>
    </subcellularLocation>
</comment>
<feature type="transmembrane region" description="Helical" evidence="13">
    <location>
        <begin position="402"/>
        <end position="423"/>
    </location>
</feature>
<evidence type="ECO:0000256" key="12">
    <source>
        <dbReference type="SAM" id="MobiDB-lite"/>
    </source>
</evidence>
<dbReference type="Pfam" id="PF02214">
    <property type="entry name" value="BTB_2"/>
    <property type="match status" value="1"/>
</dbReference>
<dbReference type="Gene3D" id="1.10.287.70">
    <property type="match status" value="1"/>
</dbReference>
<dbReference type="OrthoDB" id="415460at2759"/>
<dbReference type="PANTHER" id="PTHR11537">
    <property type="entry name" value="VOLTAGE-GATED POTASSIUM CHANNEL"/>
    <property type="match status" value="1"/>
</dbReference>
<dbReference type="PANTHER" id="PTHR11537:SF113">
    <property type="entry name" value="POTASSIUM VOLTAGE-GATED CHANNEL PROTEIN SHAKER"/>
    <property type="match status" value="1"/>
</dbReference>
<keyword evidence="2" id="KW-0813">Transport</keyword>
<feature type="transmembrane region" description="Helical" evidence="13">
    <location>
        <begin position="430"/>
        <end position="451"/>
    </location>
</feature>
<keyword evidence="4 13" id="KW-0812">Transmembrane</keyword>
<evidence type="ECO:0000256" key="1">
    <source>
        <dbReference type="ARBA" id="ARBA00004141"/>
    </source>
</evidence>
<evidence type="ECO:0000256" key="2">
    <source>
        <dbReference type="ARBA" id="ARBA00022448"/>
    </source>
</evidence>
<dbReference type="SUPFAM" id="SSF54695">
    <property type="entry name" value="POZ domain"/>
    <property type="match status" value="1"/>
</dbReference>
<feature type="compositionally biased region" description="Basic and acidic residues" evidence="12">
    <location>
        <begin position="78"/>
        <end position="89"/>
    </location>
</feature>
<keyword evidence="5" id="KW-0631">Potassium channel</keyword>
<evidence type="ECO:0000256" key="6">
    <source>
        <dbReference type="ARBA" id="ARBA00022882"/>
    </source>
</evidence>
<keyword evidence="8 13" id="KW-1133">Transmembrane helix</keyword>
<keyword evidence="7" id="KW-0630">Potassium</keyword>
<evidence type="ECO:0000256" key="9">
    <source>
        <dbReference type="ARBA" id="ARBA00023065"/>
    </source>
</evidence>
<dbReference type="FunFam" id="3.30.710.10:FF:000214">
    <property type="entry name" value="Potassium voltage-gated channel protein shk-1"/>
    <property type="match status" value="1"/>
</dbReference>
<gene>
    <name evidence="15" type="ORF">DPMN_000087</name>
</gene>
<dbReference type="PRINTS" id="PR00169">
    <property type="entry name" value="KCHANNEL"/>
</dbReference>
<evidence type="ECO:0000259" key="14">
    <source>
        <dbReference type="SMART" id="SM00225"/>
    </source>
</evidence>
<dbReference type="FunFam" id="1.10.287.70:FF:000002">
    <property type="entry name" value="Potassium voltage-gated channel subfamily a member"/>
    <property type="match status" value="1"/>
</dbReference>
<feature type="compositionally biased region" description="Polar residues" evidence="12">
    <location>
        <begin position="31"/>
        <end position="40"/>
    </location>
</feature>
<keyword evidence="3" id="KW-0633">Potassium transport</keyword>
<evidence type="ECO:0000256" key="7">
    <source>
        <dbReference type="ARBA" id="ARBA00022958"/>
    </source>
</evidence>
<dbReference type="InterPro" id="IPR005821">
    <property type="entry name" value="Ion_trans_dom"/>
</dbReference>
<dbReference type="GO" id="GO:0001508">
    <property type="term" value="P:action potential"/>
    <property type="evidence" value="ECO:0007669"/>
    <property type="project" value="TreeGrafter"/>
</dbReference>
<name>A0A9D4MHH6_DREPO</name>
<evidence type="ECO:0000256" key="10">
    <source>
        <dbReference type="ARBA" id="ARBA00023136"/>
    </source>
</evidence>
<dbReference type="Pfam" id="PF00520">
    <property type="entry name" value="Ion_trans"/>
    <property type="match status" value="1"/>
</dbReference>
<feature type="region of interest" description="Disordered" evidence="12">
    <location>
        <begin position="69"/>
        <end position="106"/>
    </location>
</feature>
<evidence type="ECO:0000256" key="8">
    <source>
        <dbReference type="ARBA" id="ARBA00022989"/>
    </source>
</evidence>
<accession>A0A9D4MHH6</accession>
<feature type="region of interest" description="Disordered" evidence="12">
    <location>
        <begin position="24"/>
        <end position="49"/>
    </location>
</feature>
<dbReference type="Proteomes" id="UP000828390">
    <property type="component" value="Unassembled WGS sequence"/>
</dbReference>
<dbReference type="PRINTS" id="PR01491">
    <property type="entry name" value="KVCHANNEL"/>
</dbReference>
<evidence type="ECO:0000256" key="3">
    <source>
        <dbReference type="ARBA" id="ARBA00022538"/>
    </source>
</evidence>
<dbReference type="InterPro" id="IPR011333">
    <property type="entry name" value="SKP1/BTB/POZ_sf"/>
</dbReference>
<dbReference type="GO" id="GO:0051260">
    <property type="term" value="P:protein homooligomerization"/>
    <property type="evidence" value="ECO:0007669"/>
    <property type="project" value="InterPro"/>
</dbReference>
<feature type="transmembrane region" description="Helical" evidence="13">
    <location>
        <begin position="250"/>
        <end position="271"/>
    </location>
</feature>
<keyword evidence="9" id="KW-0406">Ion transport</keyword>
<dbReference type="InterPro" id="IPR003968">
    <property type="entry name" value="K_chnl_volt-dep_Kv"/>
</dbReference>
<dbReference type="GO" id="GO:0005251">
    <property type="term" value="F:delayed rectifier potassium channel activity"/>
    <property type="evidence" value="ECO:0007669"/>
    <property type="project" value="TreeGrafter"/>
</dbReference>
<proteinExistence type="predicted"/>
<dbReference type="InterPro" id="IPR027359">
    <property type="entry name" value="Volt_channel_dom_sf"/>
</dbReference>
<keyword evidence="10 13" id="KW-0472">Membrane</keyword>
<evidence type="ECO:0000256" key="5">
    <source>
        <dbReference type="ARBA" id="ARBA00022826"/>
    </source>
</evidence>
<protein>
    <recommendedName>
        <fullName evidence="14">BTB domain-containing protein</fullName>
    </recommendedName>
</protein>
<evidence type="ECO:0000256" key="13">
    <source>
        <dbReference type="SAM" id="Phobius"/>
    </source>
</evidence>
<dbReference type="GO" id="GO:0008076">
    <property type="term" value="C:voltage-gated potassium channel complex"/>
    <property type="evidence" value="ECO:0007669"/>
    <property type="project" value="InterPro"/>
</dbReference>
<dbReference type="SUPFAM" id="SSF81324">
    <property type="entry name" value="Voltage-gated potassium channels"/>
    <property type="match status" value="1"/>
</dbReference>
<keyword evidence="11" id="KW-0407">Ion channel</keyword>
<dbReference type="EMBL" id="JAIWYP010000001">
    <property type="protein sequence ID" value="KAH3876250.1"/>
    <property type="molecule type" value="Genomic_DNA"/>
</dbReference>
<organism evidence="15 16">
    <name type="scientific">Dreissena polymorpha</name>
    <name type="common">Zebra mussel</name>
    <name type="synonym">Mytilus polymorpha</name>
    <dbReference type="NCBI Taxonomy" id="45954"/>
    <lineage>
        <taxon>Eukaryota</taxon>
        <taxon>Metazoa</taxon>
        <taxon>Spiralia</taxon>
        <taxon>Lophotrochozoa</taxon>
        <taxon>Mollusca</taxon>
        <taxon>Bivalvia</taxon>
        <taxon>Autobranchia</taxon>
        <taxon>Heteroconchia</taxon>
        <taxon>Euheterodonta</taxon>
        <taxon>Imparidentia</taxon>
        <taxon>Neoheterodontei</taxon>
        <taxon>Myida</taxon>
        <taxon>Dreissenoidea</taxon>
        <taxon>Dreissenidae</taxon>
        <taxon>Dreissena</taxon>
    </lineage>
</organism>
<comment type="caution">
    <text evidence="15">The sequence shown here is derived from an EMBL/GenBank/DDBJ whole genome shotgun (WGS) entry which is preliminary data.</text>
</comment>
<evidence type="ECO:0000256" key="4">
    <source>
        <dbReference type="ARBA" id="ARBA00022692"/>
    </source>
</evidence>
<feature type="domain" description="BTB" evidence="14">
    <location>
        <begin position="117"/>
        <end position="217"/>
    </location>
</feature>
<feature type="transmembrane region" description="Helical" evidence="13">
    <location>
        <begin position="336"/>
        <end position="356"/>
    </location>
</feature>
<evidence type="ECO:0000313" key="16">
    <source>
        <dbReference type="Proteomes" id="UP000828390"/>
    </source>
</evidence>
<feature type="transmembrane region" description="Helical" evidence="13">
    <location>
        <begin position="303"/>
        <end position="324"/>
    </location>
</feature>
<keyword evidence="16" id="KW-1185">Reference proteome</keyword>
<keyword evidence="6" id="KW-0851">Voltage-gated channel</keyword>
<dbReference type="Gene3D" id="1.20.120.350">
    <property type="entry name" value="Voltage-gated potassium channels. Chain C"/>
    <property type="match status" value="1"/>
</dbReference>
<dbReference type="PRINTS" id="PR01496">
    <property type="entry name" value="SHAKERCHANEL"/>
</dbReference>
<dbReference type="Gene3D" id="3.30.710.10">
    <property type="entry name" value="Potassium Channel Kv1.1, Chain A"/>
    <property type="match status" value="1"/>
</dbReference>
<dbReference type="InterPro" id="IPR003131">
    <property type="entry name" value="T1-type_BTB"/>
</dbReference>
<evidence type="ECO:0000313" key="15">
    <source>
        <dbReference type="EMBL" id="KAH3876250.1"/>
    </source>
</evidence>
<dbReference type="InterPro" id="IPR003972">
    <property type="entry name" value="K_chnl_volt-dep_Kv1"/>
</dbReference>
<reference evidence="15" key="1">
    <citation type="journal article" date="2019" name="bioRxiv">
        <title>The Genome of the Zebra Mussel, Dreissena polymorpha: A Resource for Invasive Species Research.</title>
        <authorList>
            <person name="McCartney M.A."/>
            <person name="Auch B."/>
            <person name="Kono T."/>
            <person name="Mallez S."/>
            <person name="Zhang Y."/>
            <person name="Obille A."/>
            <person name="Becker A."/>
            <person name="Abrahante J.E."/>
            <person name="Garbe J."/>
            <person name="Badalamenti J.P."/>
            <person name="Herman A."/>
            <person name="Mangelson H."/>
            <person name="Liachko I."/>
            <person name="Sullivan S."/>
            <person name="Sone E.D."/>
            <person name="Koren S."/>
            <person name="Silverstein K.A.T."/>
            <person name="Beckman K.B."/>
            <person name="Gohl D.M."/>
        </authorList>
    </citation>
    <scope>NUCLEOTIDE SEQUENCE</scope>
    <source>
        <strain evidence="15">Duluth1</strain>
        <tissue evidence="15">Whole animal</tissue>
    </source>
</reference>
<sequence>MHFVARNTTDLAYNMPGYSLRQDPLNLFRQPPTTLHSNSPRLERSKQVRSNSFSSVKFTKIQEYEKHRASDPLLGHSLQKDSDGNHEKVPLIPKSENPPSTSQPRAVEHDCEAENCKRVILNVAGLKFETQLKTLNRLPSTLLGNPEERHKFWDPKRKEYFFDRHRLSFAAILYYYQSGGRLRRPVEVPVDIFIEELEFFKLGSSVIHAFKVAEGFILDEVDESELPDNEIKRYIWEVFEKQGSTRVSNVIAIVSVVFILTSIVTFCVETLPQYRGRDCYNDTVETHNGTFKTVIKFNYTDPLYIVESCCIVWFVFELSIRFVCAPVKMKFVKDMVNWIDVLSIAPYFIFQIMFLLTNSCENNSRILSVLRVLRVARIFKLSRFSDGLQIFAKTMQVSFRELSMFMLFLGIGVIIFAGGIYYAEAQNPDTFFISIPDAFWYAVISMTTVGYGDVYPVGIPGKIVGTMCVLSGLLAIALPVPVIVTNFNNIYRRTTGRGANL</sequence>